<reference evidence="2" key="1">
    <citation type="journal article" date="2014" name="Front. Microbiol.">
        <title>High frequency of phylogenetically diverse reductive dehalogenase-homologous genes in deep subseafloor sedimentary metagenomes.</title>
        <authorList>
            <person name="Kawai M."/>
            <person name="Futagami T."/>
            <person name="Toyoda A."/>
            <person name="Takaki Y."/>
            <person name="Nishi S."/>
            <person name="Hori S."/>
            <person name="Arai W."/>
            <person name="Tsubouchi T."/>
            <person name="Morono Y."/>
            <person name="Uchiyama I."/>
            <person name="Ito T."/>
            <person name="Fujiyama A."/>
            <person name="Inagaki F."/>
            <person name="Takami H."/>
        </authorList>
    </citation>
    <scope>NUCLEOTIDE SEQUENCE</scope>
    <source>
        <strain evidence="2">Expedition CK06-06</strain>
    </source>
</reference>
<dbReference type="GO" id="GO:0007059">
    <property type="term" value="P:chromosome segregation"/>
    <property type="evidence" value="ECO:0007669"/>
    <property type="project" value="TreeGrafter"/>
</dbReference>
<dbReference type="GO" id="GO:0005694">
    <property type="term" value="C:chromosome"/>
    <property type="evidence" value="ECO:0007669"/>
    <property type="project" value="TreeGrafter"/>
</dbReference>
<gene>
    <name evidence="2" type="ORF">S03H2_58520</name>
</gene>
<feature type="non-terminal residue" evidence="2">
    <location>
        <position position="249"/>
    </location>
</feature>
<dbReference type="InterPro" id="IPR036388">
    <property type="entry name" value="WH-like_DNA-bd_sf"/>
</dbReference>
<dbReference type="AlphaFoldDB" id="X1K5H5"/>
<dbReference type="EMBL" id="BARU01037576">
    <property type="protein sequence ID" value="GAH88895.1"/>
    <property type="molecule type" value="Genomic_DNA"/>
</dbReference>
<dbReference type="Pfam" id="PF13412">
    <property type="entry name" value="HTH_24"/>
    <property type="match status" value="1"/>
</dbReference>
<proteinExistence type="predicted"/>
<name>X1K5H5_9ZZZZ</name>
<dbReference type="Gene3D" id="3.90.1530.10">
    <property type="entry name" value="Conserved hypothetical protein from pyrococcus furiosus pfu- 392566-001, ParB domain"/>
    <property type="match status" value="1"/>
</dbReference>
<comment type="caution">
    <text evidence="2">The sequence shown here is derived from an EMBL/GenBank/DDBJ whole genome shotgun (WGS) entry which is preliminary data.</text>
</comment>
<sequence>LGVLAEDKGSKDWLKMSQQLEVKTIKISDVEVDPKVYPRKAGSDSQRVARYAACMRDGEEFERIQVEPSRNGKYRLLDGLHRIKALKEIGAEEVNVIVIGLDGESALLYAARQNRFGKDLTDTDAEDVAKRTFQENPQITNKEIAEAIGRSQATVSGYLSDLRAKHELAQDLKIFKMGLLGIPQERIAQRLGLPRTTIEEHLTKSSELKKSANDQLKHGFSSNTIAEKLGWPEPLVWAAFTPSARWYHS</sequence>
<dbReference type="InterPro" id="IPR003115">
    <property type="entry name" value="ParB_N"/>
</dbReference>
<dbReference type="SUPFAM" id="SSF110849">
    <property type="entry name" value="ParB/Sulfiredoxin"/>
    <property type="match status" value="1"/>
</dbReference>
<dbReference type="PANTHER" id="PTHR33375">
    <property type="entry name" value="CHROMOSOME-PARTITIONING PROTEIN PARB-RELATED"/>
    <property type="match status" value="1"/>
</dbReference>
<dbReference type="GO" id="GO:0045881">
    <property type="term" value="P:positive regulation of sporulation resulting in formation of a cellular spore"/>
    <property type="evidence" value="ECO:0007669"/>
    <property type="project" value="TreeGrafter"/>
</dbReference>
<feature type="non-terminal residue" evidence="2">
    <location>
        <position position="1"/>
    </location>
</feature>
<feature type="domain" description="ParB-like N-terminal" evidence="1">
    <location>
        <begin position="23"/>
        <end position="115"/>
    </location>
</feature>
<dbReference type="InterPro" id="IPR036086">
    <property type="entry name" value="ParB/Sulfiredoxin_sf"/>
</dbReference>
<accession>X1K5H5</accession>
<dbReference type="PANTHER" id="PTHR33375:SF1">
    <property type="entry name" value="CHROMOSOME-PARTITIONING PROTEIN PARB-RELATED"/>
    <property type="match status" value="1"/>
</dbReference>
<dbReference type="Pfam" id="PF02195">
    <property type="entry name" value="ParB_N"/>
    <property type="match status" value="1"/>
</dbReference>
<evidence type="ECO:0000313" key="2">
    <source>
        <dbReference type="EMBL" id="GAH88895.1"/>
    </source>
</evidence>
<evidence type="ECO:0000259" key="1">
    <source>
        <dbReference type="SMART" id="SM00470"/>
    </source>
</evidence>
<organism evidence="2">
    <name type="scientific">marine sediment metagenome</name>
    <dbReference type="NCBI Taxonomy" id="412755"/>
    <lineage>
        <taxon>unclassified sequences</taxon>
        <taxon>metagenomes</taxon>
        <taxon>ecological metagenomes</taxon>
    </lineage>
</organism>
<dbReference type="Gene3D" id="1.10.10.10">
    <property type="entry name" value="Winged helix-like DNA-binding domain superfamily/Winged helix DNA-binding domain"/>
    <property type="match status" value="1"/>
</dbReference>
<dbReference type="SMART" id="SM00470">
    <property type="entry name" value="ParB"/>
    <property type="match status" value="1"/>
</dbReference>
<dbReference type="InterPro" id="IPR050336">
    <property type="entry name" value="Chromosome_partition/occlusion"/>
</dbReference>
<protein>
    <recommendedName>
        <fullName evidence="1">ParB-like N-terminal domain-containing protein</fullName>
    </recommendedName>
</protein>